<evidence type="ECO:0000256" key="1">
    <source>
        <dbReference type="SAM" id="MobiDB-lite"/>
    </source>
</evidence>
<organism evidence="2 3">
    <name type="scientific">Fukomys damarensis</name>
    <name type="common">Damaraland mole rat</name>
    <name type="synonym">Cryptomys damarensis</name>
    <dbReference type="NCBI Taxonomy" id="885580"/>
    <lineage>
        <taxon>Eukaryota</taxon>
        <taxon>Metazoa</taxon>
        <taxon>Chordata</taxon>
        <taxon>Craniata</taxon>
        <taxon>Vertebrata</taxon>
        <taxon>Euteleostomi</taxon>
        <taxon>Mammalia</taxon>
        <taxon>Eutheria</taxon>
        <taxon>Euarchontoglires</taxon>
        <taxon>Glires</taxon>
        <taxon>Rodentia</taxon>
        <taxon>Hystricomorpha</taxon>
        <taxon>Bathyergidae</taxon>
        <taxon>Fukomys</taxon>
    </lineage>
</organism>
<name>A0A091E971_FUKDA</name>
<evidence type="ECO:0000313" key="3">
    <source>
        <dbReference type="Proteomes" id="UP000028990"/>
    </source>
</evidence>
<gene>
    <name evidence="2" type="ORF">H920_06925</name>
</gene>
<proteinExistence type="predicted"/>
<dbReference type="AlphaFoldDB" id="A0A091E971"/>
<keyword evidence="3" id="KW-1185">Reference proteome</keyword>
<reference evidence="2 3" key="1">
    <citation type="submission" date="2013-11" db="EMBL/GenBank/DDBJ databases">
        <title>The Damaraland mole rat (Fukomys damarensis) genome and evolution of African mole rats.</title>
        <authorList>
            <person name="Gladyshev V.N."/>
            <person name="Fang X."/>
        </authorList>
    </citation>
    <scope>NUCLEOTIDE SEQUENCE [LARGE SCALE GENOMIC DNA]</scope>
    <source>
        <tissue evidence="2">Liver</tissue>
    </source>
</reference>
<accession>A0A091E971</accession>
<dbReference type="Proteomes" id="UP000028990">
    <property type="component" value="Unassembled WGS sequence"/>
</dbReference>
<protein>
    <submittedName>
        <fullName evidence="2">Uncharacterized protein</fullName>
    </submittedName>
</protein>
<dbReference type="EMBL" id="KN122248">
    <property type="protein sequence ID" value="KFO31726.1"/>
    <property type="molecule type" value="Genomic_DNA"/>
</dbReference>
<evidence type="ECO:0000313" key="2">
    <source>
        <dbReference type="EMBL" id="KFO31726.1"/>
    </source>
</evidence>
<feature type="region of interest" description="Disordered" evidence="1">
    <location>
        <begin position="48"/>
        <end position="69"/>
    </location>
</feature>
<sequence length="157" mass="17279">MLVELERGAKAFSMRYRVDLGAFFGVASPASQGTLAAAERWAQESRGTYSPVAAERAPPRGRMLPSDRREGQNLDSVLLSRSQSLAMRLAHLQVRLSWMWSRVISCAHRTPSVAQPESQSISYLCCKGHSISVYKVKGVDVVCSFALMNEPSPHQGI</sequence>